<dbReference type="Gene3D" id="3.55.50.30">
    <property type="match status" value="1"/>
</dbReference>
<dbReference type="Pfam" id="PF04773">
    <property type="entry name" value="FecR"/>
    <property type="match status" value="1"/>
</dbReference>
<dbReference type="EMBL" id="QSCO01000001">
    <property type="protein sequence ID" value="RGY09903.1"/>
    <property type="molecule type" value="Genomic_DNA"/>
</dbReference>
<evidence type="ECO:0000259" key="2">
    <source>
        <dbReference type="Pfam" id="PF04773"/>
    </source>
</evidence>
<dbReference type="InterPro" id="IPR012373">
    <property type="entry name" value="Ferrdict_sens_TM"/>
</dbReference>
<proteinExistence type="predicted"/>
<feature type="domain" description="FecR protein" evidence="2">
    <location>
        <begin position="177"/>
        <end position="271"/>
    </location>
</feature>
<dbReference type="EMBL" id="QRYW01000004">
    <property type="protein sequence ID" value="RGV30068.1"/>
    <property type="molecule type" value="Genomic_DNA"/>
</dbReference>
<protein>
    <submittedName>
        <fullName evidence="5">DUF4974 domain-containing protein</fullName>
    </submittedName>
</protein>
<feature type="domain" description="Protein FecR C-terminal" evidence="3">
    <location>
        <begin position="315"/>
        <end position="383"/>
    </location>
</feature>
<evidence type="ECO:0000259" key="3">
    <source>
        <dbReference type="Pfam" id="PF16344"/>
    </source>
</evidence>
<dbReference type="Gene3D" id="2.60.120.1440">
    <property type="match status" value="1"/>
</dbReference>
<dbReference type="PANTHER" id="PTHR30273:SF2">
    <property type="entry name" value="PROTEIN FECR"/>
    <property type="match status" value="1"/>
</dbReference>
<dbReference type="Proteomes" id="UP000284434">
    <property type="component" value="Unassembled WGS sequence"/>
</dbReference>
<evidence type="ECO:0000313" key="4">
    <source>
        <dbReference type="EMBL" id="RGV30068.1"/>
    </source>
</evidence>
<comment type="caution">
    <text evidence="5">The sequence shown here is derived from an EMBL/GenBank/DDBJ whole genome shotgun (WGS) entry which is preliminary data.</text>
</comment>
<evidence type="ECO:0000313" key="6">
    <source>
        <dbReference type="Proteomes" id="UP000283426"/>
    </source>
</evidence>
<dbReference type="InterPro" id="IPR006860">
    <property type="entry name" value="FecR"/>
</dbReference>
<reference evidence="6 7" key="1">
    <citation type="submission" date="2018-08" db="EMBL/GenBank/DDBJ databases">
        <title>A genome reference for cultivated species of the human gut microbiota.</title>
        <authorList>
            <person name="Zou Y."/>
            <person name="Xue W."/>
            <person name="Luo G."/>
        </authorList>
    </citation>
    <scope>NUCLEOTIDE SEQUENCE [LARGE SCALE GENOMIC DNA]</scope>
    <source>
        <strain evidence="4 6">AF14-6AC</strain>
        <strain evidence="5 7">OF03-11</strain>
    </source>
</reference>
<keyword evidence="1" id="KW-1133">Transmembrane helix</keyword>
<dbReference type="AlphaFoldDB" id="A0A413IH26"/>
<evidence type="ECO:0000313" key="7">
    <source>
        <dbReference type="Proteomes" id="UP000284434"/>
    </source>
</evidence>
<gene>
    <name evidence="4" type="ORF">DWW24_02835</name>
    <name evidence="5" type="ORF">DXA53_01000</name>
</gene>
<evidence type="ECO:0000256" key="1">
    <source>
        <dbReference type="SAM" id="Phobius"/>
    </source>
</evidence>
<name>A0A413IH26_9BACT</name>
<dbReference type="PANTHER" id="PTHR30273">
    <property type="entry name" value="PERIPLASMIC SIGNAL SENSOR AND SIGMA FACTOR ACTIVATOR FECR-RELATED"/>
    <property type="match status" value="1"/>
</dbReference>
<keyword evidence="1" id="KW-0472">Membrane</keyword>
<dbReference type="InterPro" id="IPR032508">
    <property type="entry name" value="FecR_C"/>
</dbReference>
<accession>A0A413IH26</accession>
<evidence type="ECO:0000313" key="5">
    <source>
        <dbReference type="EMBL" id="RGY09903.1"/>
    </source>
</evidence>
<dbReference type="Pfam" id="PF16344">
    <property type="entry name" value="FecR_C"/>
    <property type="match status" value="1"/>
</dbReference>
<organism evidence="5 7">
    <name type="scientific">Odoribacter splanchnicus</name>
    <dbReference type="NCBI Taxonomy" id="28118"/>
    <lineage>
        <taxon>Bacteria</taxon>
        <taxon>Pseudomonadati</taxon>
        <taxon>Bacteroidota</taxon>
        <taxon>Bacteroidia</taxon>
        <taxon>Bacteroidales</taxon>
        <taxon>Odoribacteraceae</taxon>
        <taxon>Odoribacter</taxon>
    </lineage>
</organism>
<keyword evidence="1" id="KW-0812">Transmembrane</keyword>
<sequence>MSEMDQFILEWIADYCTGRINAEEAGKLREWIDKASENRELFEQYLKTVKINRMVEGADWLDEERAWQELAGKIRRGRIKSFYRRLSLGAAVVIIFIGLGMAFWQRNKLTEQEVQLIQILPGSTKATLILANGSQIDLTRGDLKEVITTEALIENDSLLGLQYNHIKLRDEQPVFHTVKVPVAGEYHFTLSDGTKVWMNSDSELRFPVNFTSNRREIFIKGEAYFEVEPDRERPFIVHANQVSIQVLGTKFNVSAYGESQQVLTTLVQGGVNVKYAGLQTELQPGFQAVTDIKAGTMDRREVEVGMYTSWTKGIFEYENMPLSDIAVQLSRWYDVRIIFAAPEFANRRFTGVVRKYDVLNDVLSIIEQTTDVCFIVNGKEIVVKATGLD</sequence>
<feature type="transmembrane region" description="Helical" evidence="1">
    <location>
        <begin position="82"/>
        <end position="104"/>
    </location>
</feature>
<dbReference type="GO" id="GO:0016989">
    <property type="term" value="F:sigma factor antagonist activity"/>
    <property type="evidence" value="ECO:0007669"/>
    <property type="project" value="TreeGrafter"/>
</dbReference>
<dbReference type="Proteomes" id="UP000283426">
    <property type="component" value="Unassembled WGS sequence"/>
</dbReference>